<dbReference type="OrthoDB" id="572018at2"/>
<comment type="caution">
    <text evidence="2">The sequence shown here is derived from an EMBL/GenBank/DDBJ whole genome shotgun (WGS) entry which is preliminary data.</text>
</comment>
<protein>
    <submittedName>
        <fullName evidence="2">Uncharacterized protein</fullName>
    </submittedName>
</protein>
<feature type="chain" id="PRO_5015397801" evidence="1">
    <location>
        <begin position="29"/>
        <end position="172"/>
    </location>
</feature>
<organism evidence="2 3">
    <name type="scientific">Cuspidothrix issatschenkoi CHARLIE-1</name>
    <dbReference type="NCBI Taxonomy" id="2052836"/>
    <lineage>
        <taxon>Bacteria</taxon>
        <taxon>Bacillati</taxon>
        <taxon>Cyanobacteriota</taxon>
        <taxon>Cyanophyceae</taxon>
        <taxon>Nostocales</taxon>
        <taxon>Aphanizomenonaceae</taxon>
        <taxon>Cuspidothrix</taxon>
    </lineage>
</organism>
<accession>A0A2S6CQ89</accession>
<dbReference type="RefSeq" id="WP_104389230.1">
    <property type="nucleotide sequence ID" value="NZ_PGEM01000161.1"/>
</dbReference>
<keyword evidence="1" id="KW-0732">Signal</keyword>
<dbReference type="Proteomes" id="UP000239589">
    <property type="component" value="Unassembled WGS sequence"/>
</dbReference>
<keyword evidence="3" id="KW-1185">Reference proteome</keyword>
<feature type="signal peptide" evidence="1">
    <location>
        <begin position="1"/>
        <end position="28"/>
    </location>
</feature>
<dbReference type="AlphaFoldDB" id="A0A2S6CQ89"/>
<evidence type="ECO:0000313" key="3">
    <source>
        <dbReference type="Proteomes" id="UP000239589"/>
    </source>
</evidence>
<reference evidence="2 3" key="1">
    <citation type="submission" date="2018-02" db="EMBL/GenBank/DDBJ databases">
        <title>Discovery of a pederin family compound in a non-symbiotic bloom-forming cyanobacterium.</title>
        <authorList>
            <person name="Kust A."/>
            <person name="Mares J."/>
            <person name="Jokela J."/>
            <person name="Urajova P."/>
            <person name="Hajek J."/>
            <person name="Saurav K."/>
            <person name="Voracova K."/>
            <person name="Fewer D.P."/>
            <person name="Haapaniemi E."/>
            <person name="Permi P."/>
            <person name="Rehakova K."/>
            <person name="Sivonen K."/>
            <person name="Hrouzek P."/>
        </authorList>
    </citation>
    <scope>NUCLEOTIDE SEQUENCE [LARGE SCALE GENOMIC DNA]</scope>
    <source>
        <strain evidence="2 3">CHARLIE-1</strain>
    </source>
</reference>
<evidence type="ECO:0000313" key="2">
    <source>
        <dbReference type="EMBL" id="PPJ61881.1"/>
    </source>
</evidence>
<proteinExistence type="predicted"/>
<name>A0A2S6CQ89_9CYAN</name>
<gene>
    <name evidence="2" type="ORF">CUN59_18530</name>
</gene>
<evidence type="ECO:0000256" key="1">
    <source>
        <dbReference type="SAM" id="SignalP"/>
    </source>
</evidence>
<dbReference type="EMBL" id="PGEM01000161">
    <property type="protein sequence ID" value="PPJ61881.1"/>
    <property type="molecule type" value="Genomic_DNA"/>
</dbReference>
<sequence>MPNIPFQSLTIGISIILLSLLPSSSVQAQNAATKIELKVYSQNEQKQSCPDKVIVTETAQPYREGGFATDGYVNLSEYANNISVTANNGFSTTWVGTLKPKYAKCFASAGITKINGEKYTGNTNHLRLHFVKGKVYFMLDLAGGFDANNYPLIVVKQGMKKGNPVWTWGGTD</sequence>